<keyword evidence="6" id="KW-1185">Reference proteome</keyword>
<dbReference type="Proteomes" id="UP001266305">
    <property type="component" value="Unassembled WGS sequence"/>
</dbReference>
<comment type="caution">
    <text evidence="5">The sequence shown here is derived from an EMBL/GenBank/DDBJ whole genome shotgun (WGS) entry which is preliminary data.</text>
</comment>
<evidence type="ECO:0000259" key="4">
    <source>
        <dbReference type="Pfam" id="PF17857"/>
    </source>
</evidence>
<comment type="similarity">
    <text evidence="1">Belongs to the dynein heavy chain family.</text>
</comment>
<dbReference type="InterPro" id="IPR024317">
    <property type="entry name" value="Dynein_heavy_chain_D4_dom"/>
</dbReference>
<dbReference type="Gene3D" id="3.40.50.300">
    <property type="entry name" value="P-loop containing nucleotide triphosphate hydrolases"/>
    <property type="match status" value="1"/>
</dbReference>
<dbReference type="Pfam" id="PF12780">
    <property type="entry name" value="AAA_8"/>
    <property type="match status" value="1"/>
</dbReference>
<organism evidence="5 6">
    <name type="scientific">Saguinus oedipus</name>
    <name type="common">Cotton-top tamarin</name>
    <name type="synonym">Oedipomidas oedipus</name>
    <dbReference type="NCBI Taxonomy" id="9490"/>
    <lineage>
        <taxon>Eukaryota</taxon>
        <taxon>Metazoa</taxon>
        <taxon>Chordata</taxon>
        <taxon>Craniata</taxon>
        <taxon>Vertebrata</taxon>
        <taxon>Euteleostomi</taxon>
        <taxon>Mammalia</taxon>
        <taxon>Eutheria</taxon>
        <taxon>Euarchontoglires</taxon>
        <taxon>Primates</taxon>
        <taxon>Haplorrhini</taxon>
        <taxon>Platyrrhini</taxon>
        <taxon>Cebidae</taxon>
        <taxon>Callitrichinae</taxon>
        <taxon>Saguinus</taxon>
    </lineage>
</organism>
<dbReference type="InterPro" id="IPR027417">
    <property type="entry name" value="P-loop_NTPase"/>
</dbReference>
<dbReference type="Gene3D" id="1.20.920.30">
    <property type="match status" value="1"/>
</dbReference>
<dbReference type="Pfam" id="PF17857">
    <property type="entry name" value="AAA_lid_1"/>
    <property type="match status" value="1"/>
</dbReference>
<proteinExistence type="inferred from homology"/>
<evidence type="ECO:0000259" key="3">
    <source>
        <dbReference type="Pfam" id="PF12780"/>
    </source>
</evidence>
<evidence type="ECO:0000313" key="6">
    <source>
        <dbReference type="Proteomes" id="UP001266305"/>
    </source>
</evidence>
<evidence type="ECO:0000256" key="2">
    <source>
        <dbReference type="SAM" id="SignalP"/>
    </source>
</evidence>
<dbReference type="PANTHER" id="PTHR46961:SF20">
    <property type="entry name" value="LOW QUALITY PROTEIN: DYNEIN BETA CHAIN, CILIARY-LIKE"/>
    <property type="match status" value="1"/>
</dbReference>
<dbReference type="PANTHER" id="PTHR46961">
    <property type="entry name" value="DYNEIN HEAVY CHAIN 1, AXONEMAL-LIKE PROTEIN"/>
    <property type="match status" value="1"/>
</dbReference>
<dbReference type="InterPro" id="IPR041589">
    <property type="entry name" value="DNAH3_AAA_lid_1"/>
</dbReference>
<protein>
    <submittedName>
        <fullName evidence="5">Dynein heavy chain 17, axonemal</fullName>
    </submittedName>
</protein>
<feature type="domain" description="Dynein heavy chain AAA module D4" evidence="3">
    <location>
        <begin position="117"/>
        <end position="182"/>
    </location>
</feature>
<dbReference type="EMBL" id="JASSZA010000005">
    <property type="protein sequence ID" value="KAK2112182.1"/>
    <property type="molecule type" value="Genomic_DNA"/>
</dbReference>
<evidence type="ECO:0000256" key="1">
    <source>
        <dbReference type="ARBA" id="ARBA00008887"/>
    </source>
</evidence>
<sequence length="199" mass="22027">MVLTILCLGQGLLFSMAEVLKTPLDLVRLWLHEAERVYGDKMVDEKDQEILRRVTMASTKKFFDDLGEELIFAKPNIFCHFAQGIGDPKYIPVTDVAHLNKLLVDVLDSYNEVNAIMNLVLFEDAMAHVCRINRILESPRGNALLVGVGGSGKQSLSRLAAYISGLDVFQITLKKGYGISDLKVTADCSIAAFCSRMGE</sequence>
<feature type="signal peptide" evidence="2">
    <location>
        <begin position="1"/>
        <end position="17"/>
    </location>
</feature>
<name>A0ABQ9VSB6_SAGOE</name>
<keyword evidence="2" id="KW-0732">Signal</keyword>
<feature type="chain" id="PRO_5045711673" evidence="2">
    <location>
        <begin position="18"/>
        <end position="199"/>
    </location>
</feature>
<reference evidence="5 6" key="1">
    <citation type="submission" date="2023-05" db="EMBL/GenBank/DDBJ databases">
        <title>B98-5 Cell Line De Novo Hybrid Assembly: An Optical Mapping Approach.</title>
        <authorList>
            <person name="Kananen K."/>
            <person name="Auerbach J.A."/>
            <person name="Kautto E."/>
            <person name="Blachly J.S."/>
        </authorList>
    </citation>
    <scope>NUCLEOTIDE SEQUENCE [LARGE SCALE GENOMIC DNA]</scope>
    <source>
        <strain evidence="5">B95-8</strain>
        <tissue evidence="5">Cell line</tissue>
    </source>
</reference>
<dbReference type="InterPro" id="IPR026983">
    <property type="entry name" value="DHC"/>
</dbReference>
<accession>A0ABQ9VSB6</accession>
<dbReference type="SUPFAM" id="SSF52540">
    <property type="entry name" value="P-loop containing nucleoside triphosphate hydrolases"/>
    <property type="match status" value="1"/>
</dbReference>
<evidence type="ECO:0000313" key="5">
    <source>
        <dbReference type="EMBL" id="KAK2112182.1"/>
    </source>
</evidence>
<feature type="domain" description="Dynein heavy chain 3 AAA+ lid" evidence="4">
    <location>
        <begin position="9"/>
        <end position="73"/>
    </location>
</feature>
<gene>
    <name evidence="5" type="primary">DNAH17_4</name>
    <name evidence="5" type="ORF">P7K49_011929</name>
</gene>